<protein>
    <submittedName>
        <fullName evidence="3">Crp/Fnr family transcriptional regulator</fullName>
    </submittedName>
</protein>
<dbReference type="AlphaFoldDB" id="A0A4R9K754"/>
<dbReference type="SUPFAM" id="SSF51206">
    <property type="entry name" value="cAMP-binding domain-like"/>
    <property type="match status" value="1"/>
</dbReference>
<accession>A0A4R9K754</accession>
<name>A0A4R9K754_9LEPT</name>
<feature type="region of interest" description="Disordered" evidence="1">
    <location>
        <begin position="355"/>
        <end position="374"/>
    </location>
</feature>
<sequence length="846" mass="96272">MPLDTSKNNQKIPVNPGEVLFVSGRPSQSLNILHEGSVRVEVNLGDISFALYTLEGANLTPGIFALLEGTTLPYTIRAKSSCVISTYAMNQANAKKTLTQKVSVGVMAVRTLLKEIGELYKRITAIRGLTSSIEFTTDNLGAAYFILNPSIFPDLQPGGPITRDENIIDPVMRSIRNNLAGFYEHGGLLPESPSVSFLDEDHGEFFQKDYADTVEWRDSEFHFIRKILAVNPKISQALFEADPSLLQSAAESYVATYRELFDILEKEVTDLTESMQTLLSGDQSLLEKMNLTLDLFSTGYSTIPSTTLLPITEWSLKKAQAHLAEFNQIFGTPFAGATSSIDTLEKKQKELTTKYSHELTSKKASDEKKASSGDDSITAGIDINSLKTELLNSASQILNYAQADPEAVKEFSTLMVKLKTFKNPLDPDPDNRKIRRTIAKTYWDVYKRSFTKWLKDGRKAPTAVEMMLRYGYFDESLLEEGHLVELRARMEQPRFNGNVPVHLGTDWLEKIYGREIPTSVDELGQTFFEKLKLDLKDSGIKSDKDIPPEYDTGEARLAYEMNAMYEPNVRLTSGNISSHFPILTKYHITLPIDKCYVTKAHVEKAIQEILAVDYTAFNREILYRNEEIGIKNEFVQRSIIPDFIIVPSIGPRVMMWQDLSIFRGSGSKESKGRITIPHLVTGDLKSFLMDAIAAFRWELCKNILGPDWNNVGIPSITADYTDYIQFYKKSKDLSPELKEKITSEFKRFRTDRDKFAYDYNLWLKYESEGVQRVNRVVRAIFYRHIPFQRAIREKVSGQPAFAELHNKFKNVRSRQHKEHENKYKKYMDASGALPKELYENLQFYEV</sequence>
<dbReference type="OrthoDB" id="334160at2"/>
<dbReference type="InterPro" id="IPR018490">
    <property type="entry name" value="cNMP-bd_dom_sf"/>
</dbReference>
<reference evidence="3" key="1">
    <citation type="journal article" date="2019" name="PLoS Negl. Trop. Dis.">
        <title>Revisiting the worldwide diversity of Leptospira species in the environment.</title>
        <authorList>
            <person name="Vincent A.T."/>
            <person name="Schiettekatte O."/>
            <person name="Bourhy P."/>
            <person name="Veyrier F.J."/>
            <person name="Picardeau M."/>
        </authorList>
    </citation>
    <scope>NUCLEOTIDE SEQUENCE [LARGE SCALE GENOMIC DNA]</scope>
    <source>
        <strain evidence="3">201702476</strain>
    </source>
</reference>
<gene>
    <name evidence="3" type="ORF">EHQ58_02665</name>
</gene>
<dbReference type="RefSeq" id="WP_135621799.1">
    <property type="nucleotide sequence ID" value="NZ_RQGD01000010.1"/>
</dbReference>
<dbReference type="PROSITE" id="PS50042">
    <property type="entry name" value="CNMP_BINDING_3"/>
    <property type="match status" value="1"/>
</dbReference>
<keyword evidence="4" id="KW-1185">Reference proteome</keyword>
<proteinExistence type="predicted"/>
<dbReference type="InterPro" id="IPR014710">
    <property type="entry name" value="RmlC-like_jellyroll"/>
</dbReference>
<evidence type="ECO:0000259" key="2">
    <source>
        <dbReference type="PROSITE" id="PS50042"/>
    </source>
</evidence>
<dbReference type="InterPro" id="IPR000595">
    <property type="entry name" value="cNMP-bd_dom"/>
</dbReference>
<feature type="compositionally biased region" description="Basic and acidic residues" evidence="1">
    <location>
        <begin position="355"/>
        <end position="372"/>
    </location>
</feature>
<dbReference type="Gene3D" id="2.60.120.10">
    <property type="entry name" value="Jelly Rolls"/>
    <property type="match status" value="1"/>
</dbReference>
<evidence type="ECO:0000313" key="4">
    <source>
        <dbReference type="Proteomes" id="UP000297693"/>
    </source>
</evidence>
<evidence type="ECO:0000256" key="1">
    <source>
        <dbReference type="SAM" id="MobiDB-lite"/>
    </source>
</evidence>
<dbReference type="EMBL" id="RQGD01000010">
    <property type="protein sequence ID" value="TGL62125.1"/>
    <property type="molecule type" value="Genomic_DNA"/>
</dbReference>
<evidence type="ECO:0000313" key="3">
    <source>
        <dbReference type="EMBL" id="TGL62125.1"/>
    </source>
</evidence>
<organism evidence="3 4">
    <name type="scientific">Leptospira ognonensis</name>
    <dbReference type="NCBI Taxonomy" id="2484945"/>
    <lineage>
        <taxon>Bacteria</taxon>
        <taxon>Pseudomonadati</taxon>
        <taxon>Spirochaetota</taxon>
        <taxon>Spirochaetia</taxon>
        <taxon>Leptospirales</taxon>
        <taxon>Leptospiraceae</taxon>
        <taxon>Leptospira</taxon>
    </lineage>
</organism>
<feature type="domain" description="Cyclic nucleotide-binding" evidence="2">
    <location>
        <begin position="16"/>
        <end position="82"/>
    </location>
</feature>
<comment type="caution">
    <text evidence="3">The sequence shown here is derived from an EMBL/GenBank/DDBJ whole genome shotgun (WGS) entry which is preliminary data.</text>
</comment>
<dbReference type="Proteomes" id="UP000297693">
    <property type="component" value="Unassembled WGS sequence"/>
</dbReference>